<dbReference type="GO" id="GO:0016747">
    <property type="term" value="F:acyltransferase activity, transferring groups other than amino-acyl groups"/>
    <property type="evidence" value="ECO:0007669"/>
    <property type="project" value="InterPro"/>
</dbReference>
<evidence type="ECO:0000313" key="5">
    <source>
        <dbReference type="EMBL" id="NNU27290.1"/>
    </source>
</evidence>
<proteinExistence type="predicted"/>
<evidence type="ECO:0000256" key="1">
    <source>
        <dbReference type="ARBA" id="ARBA00022679"/>
    </source>
</evidence>
<keyword evidence="6" id="KW-1185">Reference proteome</keyword>
<evidence type="ECO:0000259" key="4">
    <source>
        <dbReference type="PROSITE" id="PS51186"/>
    </source>
</evidence>
<accession>A0A849K4G5</accession>
<dbReference type="CDD" id="cd04301">
    <property type="entry name" value="NAT_SF"/>
    <property type="match status" value="1"/>
</dbReference>
<protein>
    <submittedName>
        <fullName evidence="5">MarR family transcriptional regulator/GNAT family N-acetyltransferase</fullName>
    </submittedName>
</protein>
<dbReference type="Pfam" id="PF12802">
    <property type="entry name" value="MarR_2"/>
    <property type="match status" value="1"/>
</dbReference>
<name>A0A849K4G5_9MICO</name>
<dbReference type="Pfam" id="PF00583">
    <property type="entry name" value="Acetyltransf_1"/>
    <property type="match status" value="1"/>
</dbReference>
<organism evidence="5 6">
    <name type="scientific">Isoptericola sediminis</name>
    <dbReference type="NCBI Taxonomy" id="2733572"/>
    <lineage>
        <taxon>Bacteria</taxon>
        <taxon>Bacillati</taxon>
        <taxon>Actinomycetota</taxon>
        <taxon>Actinomycetes</taxon>
        <taxon>Micrococcales</taxon>
        <taxon>Promicromonosporaceae</taxon>
        <taxon>Isoptericola</taxon>
    </lineage>
</organism>
<dbReference type="Gene3D" id="1.10.10.10">
    <property type="entry name" value="Winged helix-like DNA-binding domain superfamily/Winged helix DNA-binding domain"/>
    <property type="match status" value="1"/>
</dbReference>
<dbReference type="InterPro" id="IPR000182">
    <property type="entry name" value="GNAT_dom"/>
</dbReference>
<dbReference type="PANTHER" id="PTHR43877:SF2">
    <property type="entry name" value="AMINOALKYLPHOSPHONATE N-ACETYLTRANSFERASE-RELATED"/>
    <property type="match status" value="1"/>
</dbReference>
<dbReference type="GO" id="GO:0003700">
    <property type="term" value="F:DNA-binding transcription factor activity"/>
    <property type="evidence" value="ECO:0007669"/>
    <property type="project" value="InterPro"/>
</dbReference>
<dbReference type="InterPro" id="IPR016181">
    <property type="entry name" value="Acyl_CoA_acyltransferase"/>
</dbReference>
<evidence type="ECO:0000256" key="2">
    <source>
        <dbReference type="ARBA" id="ARBA00023315"/>
    </source>
</evidence>
<dbReference type="PANTHER" id="PTHR43877">
    <property type="entry name" value="AMINOALKYLPHOSPHONATE N-ACETYLTRANSFERASE-RELATED-RELATED"/>
    <property type="match status" value="1"/>
</dbReference>
<dbReference type="SUPFAM" id="SSF55729">
    <property type="entry name" value="Acyl-CoA N-acyltransferases (Nat)"/>
    <property type="match status" value="1"/>
</dbReference>
<keyword evidence="2" id="KW-0012">Acyltransferase</keyword>
<dbReference type="InterPro" id="IPR036388">
    <property type="entry name" value="WH-like_DNA-bd_sf"/>
</dbReference>
<dbReference type="InterPro" id="IPR000835">
    <property type="entry name" value="HTH_MarR-typ"/>
</dbReference>
<dbReference type="AlphaFoldDB" id="A0A849K4G5"/>
<dbReference type="InterPro" id="IPR050832">
    <property type="entry name" value="Bact_Acetyltransf"/>
</dbReference>
<dbReference type="SUPFAM" id="SSF46785">
    <property type="entry name" value="Winged helix' DNA-binding domain"/>
    <property type="match status" value="1"/>
</dbReference>
<dbReference type="PROSITE" id="PS50995">
    <property type="entry name" value="HTH_MARR_2"/>
    <property type="match status" value="1"/>
</dbReference>
<dbReference type="Proteomes" id="UP000557204">
    <property type="component" value="Unassembled WGS sequence"/>
</dbReference>
<feature type="domain" description="N-acetyltransferase" evidence="4">
    <location>
        <begin position="147"/>
        <end position="297"/>
    </location>
</feature>
<dbReference type="RefSeq" id="WP_171246801.1">
    <property type="nucleotide sequence ID" value="NZ_JABFAJ010000012.1"/>
</dbReference>
<comment type="caution">
    <text evidence="5">The sequence shown here is derived from an EMBL/GenBank/DDBJ whole genome shotgun (WGS) entry which is preliminary data.</text>
</comment>
<dbReference type="SMART" id="SM00347">
    <property type="entry name" value="HTH_MARR"/>
    <property type="match status" value="1"/>
</dbReference>
<dbReference type="EMBL" id="JABFAJ010000012">
    <property type="protein sequence ID" value="NNU27290.1"/>
    <property type="molecule type" value="Genomic_DNA"/>
</dbReference>
<keyword evidence="1 5" id="KW-0808">Transferase</keyword>
<gene>
    <name evidence="5" type="ORF">HLI28_07010</name>
</gene>
<sequence length="298" mass="32794">MSVRGHVDVLRRFNRSYTQRVGVLEESFLGLGMALGTARLLYEIGAAPDTTRALRARLGLDREYLRRLLRRLQEEGLVSVAPDPEDPRRRRVTLTPAGRTAWEELDRRSDERARRFVDPLTARQRARLSAALGEADLLVRAATVELVMVAPDDPVARRAVLAFFAEVGERIGSTDAFDVDAALAADAERLVPPLGGFVVAASGGDPVACGGVQDLGDGVAEIKRMWVDTAWRGAGLGSRLLRRLEDLAVELGHREVVLDTNGVLGEAVVMYEEAGYRQVERFNDDPYATHFFAKDLTT</sequence>
<dbReference type="InterPro" id="IPR036390">
    <property type="entry name" value="WH_DNA-bd_sf"/>
</dbReference>
<reference evidence="5 6" key="1">
    <citation type="submission" date="2020-05" db="EMBL/GenBank/DDBJ databases">
        <title>Genome sequence of Isoptericola sp. JC619 isolated from Chilika lagoon, India.</title>
        <authorList>
            <person name="Kumar D."/>
            <person name="Appam K."/>
            <person name="Gandham S."/>
            <person name="Uppada J."/>
            <person name="Sasikala C."/>
            <person name="Venkata Ramana C."/>
        </authorList>
    </citation>
    <scope>NUCLEOTIDE SEQUENCE [LARGE SCALE GENOMIC DNA]</scope>
    <source>
        <strain evidence="5 6">JC619</strain>
    </source>
</reference>
<dbReference type="Gene3D" id="3.40.630.30">
    <property type="match status" value="1"/>
</dbReference>
<evidence type="ECO:0000259" key="3">
    <source>
        <dbReference type="PROSITE" id="PS50995"/>
    </source>
</evidence>
<feature type="domain" description="HTH marR-type" evidence="3">
    <location>
        <begin position="1"/>
        <end position="137"/>
    </location>
</feature>
<dbReference type="PROSITE" id="PS51186">
    <property type="entry name" value="GNAT"/>
    <property type="match status" value="1"/>
</dbReference>
<evidence type="ECO:0000313" key="6">
    <source>
        <dbReference type="Proteomes" id="UP000557204"/>
    </source>
</evidence>